<evidence type="ECO:0000313" key="3">
    <source>
        <dbReference type="EMBL" id="KAG2375309.1"/>
    </source>
</evidence>
<dbReference type="EMBL" id="PYSW02000039">
    <property type="protein sequence ID" value="KAG2375309.1"/>
    <property type="molecule type" value="Genomic_DNA"/>
</dbReference>
<sequence length="428" mass="49390">MSSSSLDHKEETTNSNNGVEEPSSLDLYIPIGNEKKEEDQQHEGHTTNNLNGQSQISSPTNEFLELALKQQERSFKSTLDSTFNEFQSNINTLKQHHDTTFLDLQTRWNEMSDSVRNTNHKLADVETRLNRIQTVCDQERTLLSKNFEGLKTEVLQTNQEVSNFKTGFAIQLQELNDSCNQRFDSQLNSTNHWTHELHQKNEDHQSKWNTRNNEMSKQMEFLQDLLQQSSQQISKLHRIQWILICVIVLLFALVIHPILFDFHSEMSTLEQSKEISNLPQVRTKPKTTKSVAIYRFGNGLDFDFDTQLLQFISQYSEDYTLVSATDATKTKLNVVLVKISSDRLQESFPTHSFHLEMDSKLSGKPTLLIVVRLTQSVDVYSIHGLDEFVKKNNLASTAAELNYDMQSEKFKEVLFGNLKQKLMSFLSK</sequence>
<keyword evidence="2" id="KW-1133">Transmembrane helix</keyword>
<dbReference type="RefSeq" id="XP_044544483.1">
    <property type="nucleotide sequence ID" value="XM_044700174.1"/>
</dbReference>
<feature type="transmembrane region" description="Helical" evidence="2">
    <location>
        <begin position="241"/>
        <end position="260"/>
    </location>
</feature>
<protein>
    <submittedName>
        <fullName evidence="3">Uncharacterized protein</fullName>
    </submittedName>
</protein>
<dbReference type="AlphaFoldDB" id="A0AA88GHD8"/>
<feature type="region of interest" description="Disordered" evidence="1">
    <location>
        <begin position="1"/>
        <end position="57"/>
    </location>
</feature>
<evidence type="ECO:0000256" key="1">
    <source>
        <dbReference type="SAM" id="MobiDB-lite"/>
    </source>
</evidence>
<comment type="caution">
    <text evidence="3">The sequence shown here is derived from an EMBL/GenBank/DDBJ whole genome shotgun (WGS) entry which is preliminary data.</text>
</comment>
<feature type="compositionally biased region" description="Basic and acidic residues" evidence="1">
    <location>
        <begin position="33"/>
        <end position="45"/>
    </location>
</feature>
<organism evidence="3 4">
    <name type="scientific">Naegleria lovaniensis</name>
    <name type="common">Amoeba</name>
    <dbReference type="NCBI Taxonomy" id="51637"/>
    <lineage>
        <taxon>Eukaryota</taxon>
        <taxon>Discoba</taxon>
        <taxon>Heterolobosea</taxon>
        <taxon>Tetramitia</taxon>
        <taxon>Eutetramitia</taxon>
        <taxon>Vahlkampfiidae</taxon>
        <taxon>Naegleria</taxon>
    </lineage>
</organism>
<keyword evidence="4" id="KW-1185">Reference proteome</keyword>
<keyword evidence="2" id="KW-0812">Transmembrane</keyword>
<gene>
    <name evidence="3" type="ORF">C9374_009932</name>
</gene>
<evidence type="ECO:0000313" key="4">
    <source>
        <dbReference type="Proteomes" id="UP000816034"/>
    </source>
</evidence>
<reference evidence="3 4" key="1">
    <citation type="journal article" date="2018" name="BMC Genomics">
        <title>The genome of Naegleria lovaniensis, the basis for a comparative approach to unravel pathogenicity factors of the human pathogenic amoeba N. fowleri.</title>
        <authorList>
            <person name="Liechti N."/>
            <person name="Schurch N."/>
            <person name="Bruggmann R."/>
            <person name="Wittwer M."/>
        </authorList>
    </citation>
    <scope>NUCLEOTIDE SEQUENCE [LARGE SCALE GENOMIC DNA]</scope>
    <source>
        <strain evidence="3 4">ATCC 30569</strain>
    </source>
</reference>
<dbReference type="Proteomes" id="UP000816034">
    <property type="component" value="Unassembled WGS sequence"/>
</dbReference>
<evidence type="ECO:0000256" key="2">
    <source>
        <dbReference type="SAM" id="Phobius"/>
    </source>
</evidence>
<dbReference type="GeneID" id="68102386"/>
<accession>A0AA88GHD8</accession>
<feature type="compositionally biased region" description="Basic and acidic residues" evidence="1">
    <location>
        <begin position="1"/>
        <end position="12"/>
    </location>
</feature>
<proteinExistence type="predicted"/>
<name>A0AA88GHD8_NAELO</name>
<feature type="compositionally biased region" description="Polar residues" evidence="1">
    <location>
        <begin position="46"/>
        <end position="57"/>
    </location>
</feature>
<keyword evidence="2" id="KW-0472">Membrane</keyword>